<dbReference type="GeneID" id="90955541"/>
<dbReference type="AlphaFoldDB" id="A0A834S3P2"/>
<evidence type="ECO:0000313" key="2">
    <source>
        <dbReference type="EMBL" id="KAF7574934.1"/>
    </source>
</evidence>
<reference evidence="2 3" key="1">
    <citation type="journal article" date="2018" name="BMC Genomics">
        <title>Comparative genomics of the wheat fungal pathogen Pyrenophora tritici-repentis reveals chromosomal variations and genome plasticity.</title>
        <authorList>
            <person name="Moolhuijzen P."/>
            <person name="See P.T."/>
            <person name="Hane J.K."/>
            <person name="Shi G."/>
            <person name="Liu Z."/>
            <person name="Oliver R.P."/>
            <person name="Moffat C.S."/>
        </authorList>
    </citation>
    <scope>NUCLEOTIDE SEQUENCE [LARGE SCALE GENOMIC DNA]</scope>
    <source>
        <strain evidence="2">M4</strain>
    </source>
</reference>
<keyword evidence="1" id="KW-0732">Signal</keyword>
<dbReference type="KEGG" id="ptrr:90955541"/>
<dbReference type="RefSeq" id="XP_065964327.1">
    <property type="nucleotide sequence ID" value="XM_066105700.1"/>
</dbReference>
<sequence>MCLTSLLSLSLSFLPRLNTPNTFCHINHLSPNVQWQLFTLSCATCFT</sequence>
<evidence type="ECO:0000256" key="1">
    <source>
        <dbReference type="SAM" id="SignalP"/>
    </source>
</evidence>
<dbReference type="EMBL" id="NQIK02000002">
    <property type="protein sequence ID" value="KAF7574934.1"/>
    <property type="molecule type" value="Genomic_DNA"/>
</dbReference>
<gene>
    <name evidence="2" type="ORF">PtrM4_065580</name>
</gene>
<feature type="chain" id="PRO_5032482307" evidence="1">
    <location>
        <begin position="20"/>
        <end position="47"/>
    </location>
</feature>
<evidence type="ECO:0000313" key="3">
    <source>
        <dbReference type="Proteomes" id="UP000245464"/>
    </source>
</evidence>
<organism evidence="2 3">
    <name type="scientific">Pyrenophora tritici-repentis</name>
    <dbReference type="NCBI Taxonomy" id="45151"/>
    <lineage>
        <taxon>Eukaryota</taxon>
        <taxon>Fungi</taxon>
        <taxon>Dikarya</taxon>
        <taxon>Ascomycota</taxon>
        <taxon>Pezizomycotina</taxon>
        <taxon>Dothideomycetes</taxon>
        <taxon>Pleosporomycetidae</taxon>
        <taxon>Pleosporales</taxon>
        <taxon>Pleosporineae</taxon>
        <taxon>Pleosporaceae</taxon>
        <taxon>Pyrenophora</taxon>
    </lineage>
</organism>
<feature type="signal peptide" evidence="1">
    <location>
        <begin position="1"/>
        <end position="19"/>
    </location>
</feature>
<name>A0A834S3P2_9PLEO</name>
<protein>
    <submittedName>
        <fullName evidence="2">Uncharacterized protein</fullName>
    </submittedName>
</protein>
<dbReference type="Proteomes" id="UP000245464">
    <property type="component" value="Chromosome 2"/>
</dbReference>
<proteinExistence type="predicted"/>
<comment type="caution">
    <text evidence="2">The sequence shown here is derived from an EMBL/GenBank/DDBJ whole genome shotgun (WGS) entry which is preliminary data.</text>
</comment>
<accession>A0A834S3P2</accession>